<dbReference type="SUPFAM" id="SSF49899">
    <property type="entry name" value="Concanavalin A-like lectins/glucanases"/>
    <property type="match status" value="1"/>
</dbReference>
<evidence type="ECO:0000256" key="2">
    <source>
        <dbReference type="ARBA" id="ARBA00007186"/>
    </source>
</evidence>
<gene>
    <name evidence="8" type="ORF">HNQ39_000532</name>
</gene>
<feature type="domain" description="Alpha-L-arabinofuranosidase C-terminal" evidence="7">
    <location>
        <begin position="383"/>
        <end position="734"/>
    </location>
</feature>
<evidence type="ECO:0000256" key="5">
    <source>
        <dbReference type="ARBA" id="ARBA00022801"/>
    </source>
</evidence>
<evidence type="ECO:0000256" key="6">
    <source>
        <dbReference type="ARBA" id="ARBA00023180"/>
    </source>
</evidence>
<evidence type="ECO:0000256" key="4">
    <source>
        <dbReference type="ARBA" id="ARBA00022729"/>
    </source>
</evidence>
<keyword evidence="5" id="KW-0378">Hydrolase</keyword>
<keyword evidence="6" id="KW-0325">Glycoprotein</keyword>
<dbReference type="InterPro" id="IPR013320">
    <property type="entry name" value="ConA-like_dom_sf"/>
</dbReference>
<dbReference type="GO" id="GO:0046556">
    <property type="term" value="F:alpha-L-arabinofuranosidase activity"/>
    <property type="evidence" value="ECO:0007669"/>
    <property type="project" value="UniProtKB-EC"/>
</dbReference>
<comment type="catalytic activity">
    <reaction evidence="1">
        <text>Hydrolysis of terminal non-reducing alpha-L-arabinofuranoside residues in alpha-L-arabinosides.</text>
        <dbReference type="EC" id="3.2.1.55"/>
    </reaction>
</comment>
<organism evidence="8 9">
    <name type="scientific">Armatimonas rosea</name>
    <dbReference type="NCBI Taxonomy" id="685828"/>
    <lineage>
        <taxon>Bacteria</taxon>
        <taxon>Bacillati</taxon>
        <taxon>Armatimonadota</taxon>
        <taxon>Armatimonadia</taxon>
        <taxon>Armatimonadales</taxon>
        <taxon>Armatimonadaceae</taxon>
        <taxon>Armatimonas</taxon>
    </lineage>
</organism>
<evidence type="ECO:0000313" key="8">
    <source>
        <dbReference type="EMBL" id="MBB6048770.1"/>
    </source>
</evidence>
<proteinExistence type="inferred from homology"/>
<dbReference type="Pfam" id="PF06439">
    <property type="entry name" value="3keto-disac_hyd"/>
    <property type="match status" value="1"/>
</dbReference>
<dbReference type="InterPro" id="IPR055235">
    <property type="entry name" value="ASD1_cat"/>
</dbReference>
<evidence type="ECO:0000256" key="1">
    <source>
        <dbReference type="ARBA" id="ARBA00001462"/>
    </source>
</evidence>
<protein>
    <recommendedName>
        <fullName evidence="3">non-reducing end alpha-L-arabinofuranosidase</fullName>
        <ecNumber evidence="3">3.2.1.55</ecNumber>
    </recommendedName>
</protein>
<dbReference type="PANTHER" id="PTHR31776:SF0">
    <property type="entry name" value="ALPHA-L-ARABINOFURANOSIDASE 1"/>
    <property type="match status" value="1"/>
</dbReference>
<dbReference type="GO" id="GO:0046373">
    <property type="term" value="P:L-arabinose metabolic process"/>
    <property type="evidence" value="ECO:0007669"/>
    <property type="project" value="InterPro"/>
</dbReference>
<evidence type="ECO:0000256" key="3">
    <source>
        <dbReference type="ARBA" id="ARBA00012670"/>
    </source>
</evidence>
<comment type="caution">
    <text evidence="8">The sequence shown here is derived from an EMBL/GenBank/DDBJ whole genome shotgun (WGS) entry which is preliminary data.</text>
</comment>
<dbReference type="InterPro" id="IPR017853">
    <property type="entry name" value="GH"/>
</dbReference>
<evidence type="ECO:0000313" key="9">
    <source>
        <dbReference type="Proteomes" id="UP000520814"/>
    </source>
</evidence>
<dbReference type="InterPro" id="IPR010496">
    <property type="entry name" value="AL/BT2_dom"/>
</dbReference>
<keyword evidence="4" id="KW-0732">Signal</keyword>
<dbReference type="SMART" id="SM00813">
    <property type="entry name" value="Alpha-L-AF_C"/>
    <property type="match status" value="1"/>
</dbReference>
<sequence>MQPDLTLTVDGARPGPRLSPILHGIFFEEINHAGDGGLYPEKLRNRDFSEGTAHWEAFGGAKATTEGNALTLTGPGGVRTEGYWGIGLERGKKLVLSLEATNPIAATLVSPQGKVLAQATLKAGKGQVGLTPGASCPDARLELRPVAFPVVLKNPSLMPTETRGQAKLRKDLATLVAAMKPSFVRFPGGCYVEGDRIGDRFIWKGTLGDPNQRGGTRCIWGYKGTNGLGFHEYLLWCDDLKAEPLFVINCGMSHKDVTPLSQMDAVIQDALDALEYANGDPNTTKWGAERAKNGHPKPFGLKLIEIGNENGGPRYNERYKLLFDAIKKKHPYVRTIANDWGGLPTSAPIEIVDEHYYNTPQFFFEQANRYDSYDRKKHKVYVGEYAVTQGCGQGNLIAALGEAAFITGMERNSDVVVMASYAPLFVNANNRAWNPDAIVFNSSEAFGTPSYWVQQLFSTNRGDVVLPTKLVSSPKSGDQGATAEARGGVGVGTWRTDAEYKEVAVDGKPVTLTPGQGSWQKTAEGGLRQTNAQGDDFRATGGDPNASNYTLTLKAKKNGGDEGFLIMFYSRSAGDFLWWNLGGWGNTRHEIERAVSGGKSSLLRPQVQGKIETGRWYDIKIECLGPRIKCYLDGKLLHDITLPPPPSAIHAVTTRDEKTGDILVKLVNGGKSAHTTTINLQNVGKLTGKGTATVLTHTDPQAENSFAQPTRIAPVTKPLTGVAPSFTYDAPAYSVSILRLKTR</sequence>
<dbReference type="SUPFAM" id="SSF51445">
    <property type="entry name" value="(Trans)glycosidases"/>
    <property type="match status" value="1"/>
</dbReference>
<dbReference type="Gene3D" id="3.20.20.80">
    <property type="entry name" value="Glycosidases"/>
    <property type="match status" value="1"/>
</dbReference>
<reference evidence="8 9" key="1">
    <citation type="submission" date="2020-08" db="EMBL/GenBank/DDBJ databases">
        <title>Genomic Encyclopedia of Type Strains, Phase IV (KMG-IV): sequencing the most valuable type-strain genomes for metagenomic binning, comparative biology and taxonomic classification.</title>
        <authorList>
            <person name="Goeker M."/>
        </authorList>
    </citation>
    <scope>NUCLEOTIDE SEQUENCE [LARGE SCALE GENOMIC DNA]</scope>
    <source>
        <strain evidence="8 9">DSM 23562</strain>
    </source>
</reference>
<accession>A0A7W9SLE1</accession>
<dbReference type="EC" id="3.2.1.55" evidence="3"/>
<dbReference type="InterPro" id="IPR013780">
    <property type="entry name" value="Glyco_hydro_b"/>
</dbReference>
<dbReference type="AlphaFoldDB" id="A0A7W9SLE1"/>
<dbReference type="Gene3D" id="2.60.40.1180">
    <property type="entry name" value="Golgi alpha-mannosidase II"/>
    <property type="match status" value="1"/>
</dbReference>
<dbReference type="RefSeq" id="WP_184192403.1">
    <property type="nucleotide sequence ID" value="NZ_JACHGW010000001.1"/>
</dbReference>
<dbReference type="SUPFAM" id="SSF51011">
    <property type="entry name" value="Glycosyl hydrolase domain"/>
    <property type="match status" value="1"/>
</dbReference>
<dbReference type="Proteomes" id="UP000520814">
    <property type="component" value="Unassembled WGS sequence"/>
</dbReference>
<dbReference type="PANTHER" id="PTHR31776">
    <property type="entry name" value="ALPHA-L-ARABINOFURANOSIDASE 1"/>
    <property type="match status" value="1"/>
</dbReference>
<dbReference type="InterPro" id="IPR010720">
    <property type="entry name" value="Alpha-L-AF_C"/>
</dbReference>
<keyword evidence="9" id="KW-1185">Reference proteome</keyword>
<dbReference type="Pfam" id="PF22848">
    <property type="entry name" value="ASD1_dom"/>
    <property type="match status" value="1"/>
</dbReference>
<dbReference type="Pfam" id="PF06964">
    <property type="entry name" value="Alpha-L-AF_C"/>
    <property type="match status" value="1"/>
</dbReference>
<comment type="similarity">
    <text evidence="2">Belongs to the glycosyl hydrolase 51 family.</text>
</comment>
<dbReference type="EMBL" id="JACHGW010000001">
    <property type="protein sequence ID" value="MBB6048770.1"/>
    <property type="molecule type" value="Genomic_DNA"/>
</dbReference>
<dbReference type="InterPro" id="IPR051563">
    <property type="entry name" value="Glycosyl_Hydrolase_51"/>
</dbReference>
<evidence type="ECO:0000259" key="7">
    <source>
        <dbReference type="SMART" id="SM00813"/>
    </source>
</evidence>
<name>A0A7W9SLE1_ARMRO</name>